<sequence>MKRLLHIQFLLVLLLALGYSPLQAKRITQWQAQQQAYSFWGKQMPQKAKAKSRTAITASPSDAYYVFNNDAGGFVIIAGDDAVTPVLGYTSTGSFDAENLPDGLKDLLKSYERQIAALGDNYVANQTATRAAFTGEKLLKTAEWNQMAPFNKYTPNNYVTGCVATAGAIVMKHHGYPAKGTGSHSYTWNGKTLSANFEHTYDWASMPAKYDGTNDAAFDGVARLMADLGVAVEMQYNKDGSGAYIGNLVTALQTYFGYSKLSHLASIDDMEAEAWNAKLRGEIDANRPILYSASDASVGGHSFIIDGYKNESFSVNWGWGGYCNGFYQIGALNPESAGKPTGDKYNVGQSAVFGMEPSDGTEKISGMGFLTNVGELQMLNMNITDVKKGQNGVIFSVPIGNTGDQPFNGEVAVALMNAKGEMREIVTSRPLTVDNLAAGRYYPYPSFNFVSTVDAEPGDYLAIVAKENGSSEYIELYDQNFERLHLPATGYKPLTFEVSTKMGDGATFQLAGTEYNSSYNFYNGKPVIGAWYYYYLTVDEGISQYFVELNGKLMDDVKLGTTVYPNSFRGIEPVYDLVVNTYRDYQEKELVINLEKAGQLKEKLAKENPDYFVYRNIKVNGEIDKRDFDELASHYFKSIDLSGAKVVAYEGYKADMVPGYAFYGNTYLEQFQMPSGVRELGFNAFRSTKLKEIDLPETITEFGLNTFNACFELKDVYMRHKEAPYWISWCVFASKSSQLYRTLHLYPGSKAKYEAHSNTKNWIVYFDNVVEDLEPTGIHSVTLDKKPGNAAIYDLNGRRITEAMKKGIYIQNGKKMIRK</sequence>
<keyword evidence="5" id="KW-0788">Thiol protease</keyword>
<dbReference type="EMBL" id="QRVA01000015">
    <property type="protein sequence ID" value="RGS15937.1"/>
    <property type="molecule type" value="Genomic_DNA"/>
</dbReference>
<dbReference type="Pfam" id="PF01640">
    <property type="entry name" value="Peptidase_C10"/>
    <property type="match status" value="1"/>
</dbReference>
<dbReference type="InterPro" id="IPR044934">
    <property type="entry name" value="Streptopain_sf"/>
</dbReference>
<evidence type="ECO:0000259" key="7">
    <source>
        <dbReference type="Pfam" id="PF13734"/>
    </source>
</evidence>
<dbReference type="PRINTS" id="PR00797">
    <property type="entry name" value="STREPTOPAIN"/>
</dbReference>
<evidence type="ECO:0000256" key="5">
    <source>
        <dbReference type="ARBA" id="ARBA00022807"/>
    </source>
</evidence>
<dbReference type="InterPro" id="IPR032675">
    <property type="entry name" value="LRR_dom_sf"/>
</dbReference>
<dbReference type="GO" id="GO:0006508">
    <property type="term" value="P:proteolysis"/>
    <property type="evidence" value="ECO:0007669"/>
    <property type="project" value="UniProtKB-KW"/>
</dbReference>
<feature type="domain" description="Spi protease inhibitor" evidence="7">
    <location>
        <begin position="24"/>
        <end position="115"/>
    </location>
</feature>
<proteinExistence type="inferred from homology"/>
<dbReference type="Gene3D" id="3.90.70.50">
    <property type="entry name" value="Peptidase C10, streptopain"/>
    <property type="match status" value="1"/>
</dbReference>
<dbReference type="Pfam" id="PF13734">
    <property type="entry name" value="Inhibitor_I69"/>
    <property type="match status" value="1"/>
</dbReference>
<dbReference type="Gene3D" id="3.80.10.10">
    <property type="entry name" value="Ribonuclease Inhibitor"/>
    <property type="match status" value="1"/>
</dbReference>
<dbReference type="Gene3D" id="3.30.910.30">
    <property type="entry name" value="Peptidase C10 family"/>
    <property type="match status" value="1"/>
</dbReference>
<dbReference type="Proteomes" id="UP000283872">
    <property type="component" value="Unassembled WGS sequence"/>
</dbReference>
<name>A0A3E5DSS8_9BACT</name>
<dbReference type="InterPro" id="IPR038765">
    <property type="entry name" value="Papain-like_cys_pep_sf"/>
</dbReference>
<reference evidence="8 9" key="1">
    <citation type="submission" date="2018-08" db="EMBL/GenBank/DDBJ databases">
        <title>A genome reference for cultivated species of the human gut microbiota.</title>
        <authorList>
            <person name="Zou Y."/>
            <person name="Xue W."/>
            <person name="Luo G."/>
        </authorList>
    </citation>
    <scope>NUCLEOTIDE SEQUENCE [LARGE SCALE GENOMIC DNA]</scope>
    <source>
        <strain evidence="8 9">AF24-12</strain>
    </source>
</reference>
<dbReference type="SUPFAM" id="SSF54001">
    <property type="entry name" value="Cysteine proteinases"/>
    <property type="match status" value="1"/>
</dbReference>
<dbReference type="RefSeq" id="WP_117587842.1">
    <property type="nucleotide sequence ID" value="NZ_QRVA01000015.1"/>
</dbReference>
<evidence type="ECO:0000256" key="2">
    <source>
        <dbReference type="ARBA" id="ARBA00022670"/>
    </source>
</evidence>
<evidence type="ECO:0000256" key="4">
    <source>
        <dbReference type="ARBA" id="ARBA00022801"/>
    </source>
</evidence>
<dbReference type="AlphaFoldDB" id="A0A3E5DSS8"/>
<evidence type="ECO:0000313" key="9">
    <source>
        <dbReference type="Proteomes" id="UP000283872"/>
    </source>
</evidence>
<dbReference type="Pfam" id="PF13306">
    <property type="entry name" value="LRR_5"/>
    <property type="match status" value="1"/>
</dbReference>
<comment type="caution">
    <text evidence="8">The sequence shown here is derived from an EMBL/GenBank/DDBJ whole genome shotgun (WGS) entry which is preliminary data.</text>
</comment>
<protein>
    <recommendedName>
        <fullName evidence="7">Spi protease inhibitor domain-containing protein</fullName>
    </recommendedName>
</protein>
<keyword evidence="3" id="KW-0732">Signal</keyword>
<keyword evidence="4" id="KW-0378">Hydrolase</keyword>
<evidence type="ECO:0000256" key="3">
    <source>
        <dbReference type="ARBA" id="ARBA00022729"/>
    </source>
</evidence>
<evidence type="ECO:0000256" key="6">
    <source>
        <dbReference type="PIRSR" id="PIRSR600200-1"/>
    </source>
</evidence>
<dbReference type="InterPro" id="IPR025896">
    <property type="entry name" value="Spi_Prtas-inh"/>
</dbReference>
<gene>
    <name evidence="8" type="ORF">DWY11_07470</name>
</gene>
<evidence type="ECO:0000256" key="1">
    <source>
        <dbReference type="ARBA" id="ARBA00009693"/>
    </source>
</evidence>
<organism evidence="8 9">
    <name type="scientific">Segatella copri</name>
    <dbReference type="NCBI Taxonomy" id="165179"/>
    <lineage>
        <taxon>Bacteria</taxon>
        <taxon>Pseudomonadati</taxon>
        <taxon>Bacteroidota</taxon>
        <taxon>Bacteroidia</taxon>
        <taxon>Bacteroidales</taxon>
        <taxon>Prevotellaceae</taxon>
        <taxon>Segatella</taxon>
    </lineage>
</organism>
<keyword evidence="2" id="KW-0645">Protease</keyword>
<accession>A0A3E5DSS8</accession>
<evidence type="ECO:0000313" key="8">
    <source>
        <dbReference type="EMBL" id="RGS15937.1"/>
    </source>
</evidence>
<dbReference type="InterPro" id="IPR000200">
    <property type="entry name" value="Peptidase_C10"/>
</dbReference>
<dbReference type="GO" id="GO:0008234">
    <property type="term" value="F:cysteine-type peptidase activity"/>
    <property type="evidence" value="ECO:0007669"/>
    <property type="project" value="UniProtKB-KW"/>
</dbReference>
<feature type="active site" description="Proton acceptor" evidence="6">
    <location>
        <position position="301"/>
    </location>
</feature>
<comment type="similarity">
    <text evidence="1">Belongs to the peptidase C10 family.</text>
</comment>
<dbReference type="InterPro" id="IPR026906">
    <property type="entry name" value="LRR_5"/>
</dbReference>
<feature type="active site" description="Nucleophile" evidence="6">
    <location>
        <position position="162"/>
    </location>
</feature>